<keyword evidence="3" id="KW-1185">Reference proteome</keyword>
<gene>
    <name evidence="2" type="ORF">FHR70_000338</name>
</gene>
<protein>
    <recommendedName>
        <fullName evidence="4">Flagellar assembly protein FliH/Type III secretion system HrpE domain-containing protein</fullName>
    </recommendedName>
</protein>
<evidence type="ECO:0008006" key="4">
    <source>
        <dbReference type="Google" id="ProtNLM"/>
    </source>
</evidence>
<sequence>MSGAIASLLEDFSSGPRSEALGIGILRAAKAVAEPDLTPSPPVVDRQAELLKAVEAKVRAEERDAARLQLEEAVAAERTRYEDELASQRVIWVEQQAGQLSTLIVAGIGRIESMLSERVANILIPFVSEAFRQQSITELKEALATLLLGEEMGPMKIAGPEDLLQALKANLGPHGAAIEFLPGDHVEVSVITRDTTVQTQLQAWSDRLEQVLKAES</sequence>
<dbReference type="AlphaFoldDB" id="A0A7W4VHG7"/>
<dbReference type="Proteomes" id="UP000532010">
    <property type="component" value="Unassembled WGS sequence"/>
</dbReference>
<reference evidence="2 3" key="1">
    <citation type="submission" date="2020-08" db="EMBL/GenBank/DDBJ databases">
        <title>The Agave Microbiome: Exploring the role of microbial communities in plant adaptations to desert environments.</title>
        <authorList>
            <person name="Partida-Martinez L.P."/>
        </authorList>
    </citation>
    <scope>NUCLEOTIDE SEQUENCE [LARGE SCALE GENOMIC DNA]</scope>
    <source>
        <strain evidence="2 3">AT3.9</strain>
    </source>
</reference>
<dbReference type="RefSeq" id="WP_183446467.1">
    <property type="nucleotide sequence ID" value="NZ_JACHWB010000001.1"/>
</dbReference>
<evidence type="ECO:0000313" key="2">
    <source>
        <dbReference type="EMBL" id="MBB3017298.1"/>
    </source>
</evidence>
<proteinExistence type="predicted"/>
<comment type="caution">
    <text evidence="2">The sequence shown here is derived from an EMBL/GenBank/DDBJ whole genome shotgun (WGS) entry which is preliminary data.</text>
</comment>
<name>A0A7W4VHG7_9HYPH</name>
<feature type="coiled-coil region" evidence="1">
    <location>
        <begin position="44"/>
        <end position="71"/>
    </location>
</feature>
<accession>A0A7W4VHG7</accession>
<keyword evidence="1" id="KW-0175">Coiled coil</keyword>
<organism evidence="2 3">
    <name type="scientific">Microvirga lupini</name>
    <dbReference type="NCBI Taxonomy" id="420324"/>
    <lineage>
        <taxon>Bacteria</taxon>
        <taxon>Pseudomonadati</taxon>
        <taxon>Pseudomonadota</taxon>
        <taxon>Alphaproteobacteria</taxon>
        <taxon>Hyphomicrobiales</taxon>
        <taxon>Methylobacteriaceae</taxon>
        <taxon>Microvirga</taxon>
    </lineage>
</organism>
<dbReference type="EMBL" id="JACHWB010000001">
    <property type="protein sequence ID" value="MBB3017298.1"/>
    <property type="molecule type" value="Genomic_DNA"/>
</dbReference>
<evidence type="ECO:0000256" key="1">
    <source>
        <dbReference type="SAM" id="Coils"/>
    </source>
</evidence>
<evidence type="ECO:0000313" key="3">
    <source>
        <dbReference type="Proteomes" id="UP000532010"/>
    </source>
</evidence>